<dbReference type="GO" id="GO:0008483">
    <property type="term" value="F:transaminase activity"/>
    <property type="evidence" value="ECO:0007669"/>
    <property type="project" value="UniProtKB-KW"/>
</dbReference>
<evidence type="ECO:0000256" key="2">
    <source>
        <dbReference type="ARBA" id="ARBA00022576"/>
    </source>
</evidence>
<evidence type="ECO:0000313" key="6">
    <source>
        <dbReference type="EMBL" id="MFD1007965.1"/>
    </source>
</evidence>
<sequence>MTATNLAAHWMPFTANKGFKEKPRMLSAAKGMYWTTDDQRQVLDMTAGLWCCNAGHGHPHIAEAIAKQARALDYAPSFGFGHELSFELSERLAQLAPGNLNKVFYTNSGSESVDTALKMAMAYHYAKGNTDRQMFISREKAYHGVNFGGVSVAGLTNNYKAFGQWLPNDRLSHTQDLTLNAFSHGLPLHGGIEKANELETLIQRHDASRIAAVIIEPITGAGGVLPPPVGYLKRVREICDQHDILLIFDEVITGFGRTGNVFASQTFDVTPDIMTTAKGLTNGAAPMGAVLAGDHIYDAIVNNSGPGVEFFHGYTYSAHPLACAAAMATLDVYEQEDLYKRGAADGEISQYFEQGLHSLKGLPGVIDVRNYSFIAAVEFEPLAGKPGATGSLVQTSAWEQGLMLRSLGEAIAMSPPLIMEKEHVDQTIGILERSIKQHLA</sequence>
<comment type="cofactor">
    <cofactor evidence="1">
        <name>pyridoxal 5'-phosphate</name>
        <dbReference type="ChEBI" id="CHEBI:597326"/>
    </cofactor>
</comment>
<evidence type="ECO:0000256" key="1">
    <source>
        <dbReference type="ARBA" id="ARBA00001933"/>
    </source>
</evidence>
<keyword evidence="2 6" id="KW-0032">Aminotransferase</keyword>
<comment type="caution">
    <text evidence="6">The sequence shown here is derived from an EMBL/GenBank/DDBJ whole genome shotgun (WGS) entry which is preliminary data.</text>
</comment>
<evidence type="ECO:0000256" key="4">
    <source>
        <dbReference type="ARBA" id="ARBA00022898"/>
    </source>
</evidence>
<dbReference type="InterPro" id="IPR015424">
    <property type="entry name" value="PyrdxlP-dep_Trfase"/>
</dbReference>
<dbReference type="InterPro" id="IPR049704">
    <property type="entry name" value="Aminotrans_3_PPA_site"/>
</dbReference>
<proteinExistence type="inferred from homology"/>
<evidence type="ECO:0000256" key="5">
    <source>
        <dbReference type="RuleBase" id="RU003560"/>
    </source>
</evidence>
<protein>
    <submittedName>
        <fullName evidence="6">Aminotransferase class III-fold pyridoxal phosphate-dependent enzyme</fullName>
    </submittedName>
</protein>
<comment type="similarity">
    <text evidence="5">Belongs to the class-III pyridoxal-phosphate-dependent aminotransferase family.</text>
</comment>
<organism evidence="6 7">
    <name type="scientific">Oceanisphaera ostreae</name>
    <dbReference type="NCBI Taxonomy" id="914151"/>
    <lineage>
        <taxon>Bacteria</taxon>
        <taxon>Pseudomonadati</taxon>
        <taxon>Pseudomonadota</taxon>
        <taxon>Gammaproteobacteria</taxon>
        <taxon>Aeromonadales</taxon>
        <taxon>Aeromonadaceae</taxon>
        <taxon>Oceanisphaera</taxon>
    </lineage>
</organism>
<dbReference type="InterPro" id="IPR015422">
    <property type="entry name" value="PyrdxlP-dep_Trfase_small"/>
</dbReference>
<dbReference type="PROSITE" id="PS00600">
    <property type="entry name" value="AA_TRANSFER_CLASS_3"/>
    <property type="match status" value="1"/>
</dbReference>
<dbReference type="InterPro" id="IPR015421">
    <property type="entry name" value="PyrdxlP-dep_Trfase_major"/>
</dbReference>
<dbReference type="Proteomes" id="UP001597048">
    <property type="component" value="Unassembled WGS sequence"/>
</dbReference>
<dbReference type="RefSeq" id="WP_379557956.1">
    <property type="nucleotide sequence ID" value="NZ_JBHTJS010000029.1"/>
</dbReference>
<gene>
    <name evidence="6" type="ORF">ACFQ1C_07340</name>
</gene>
<evidence type="ECO:0000256" key="3">
    <source>
        <dbReference type="ARBA" id="ARBA00022679"/>
    </source>
</evidence>
<dbReference type="Gene3D" id="3.40.640.10">
    <property type="entry name" value="Type I PLP-dependent aspartate aminotransferase-like (Major domain)"/>
    <property type="match status" value="1"/>
</dbReference>
<evidence type="ECO:0000313" key="7">
    <source>
        <dbReference type="Proteomes" id="UP001597048"/>
    </source>
</evidence>
<dbReference type="PIRSF" id="PIRSF000521">
    <property type="entry name" value="Transaminase_4ab_Lys_Orn"/>
    <property type="match status" value="1"/>
</dbReference>
<accession>A0ABW3KGM7</accession>
<dbReference type="CDD" id="cd00610">
    <property type="entry name" value="OAT_like"/>
    <property type="match status" value="1"/>
</dbReference>
<name>A0ABW3KGM7_9GAMM</name>
<dbReference type="Pfam" id="PF00202">
    <property type="entry name" value="Aminotran_3"/>
    <property type="match status" value="1"/>
</dbReference>
<keyword evidence="4 5" id="KW-0663">Pyridoxal phosphate</keyword>
<keyword evidence="7" id="KW-1185">Reference proteome</keyword>
<dbReference type="PANTHER" id="PTHR42684">
    <property type="entry name" value="ADENOSYLMETHIONINE-8-AMINO-7-OXONONANOATE AMINOTRANSFERASE"/>
    <property type="match status" value="1"/>
</dbReference>
<reference evidence="7" key="1">
    <citation type="journal article" date="2019" name="Int. J. Syst. Evol. Microbiol.">
        <title>The Global Catalogue of Microorganisms (GCM) 10K type strain sequencing project: providing services to taxonomists for standard genome sequencing and annotation.</title>
        <authorList>
            <consortium name="The Broad Institute Genomics Platform"/>
            <consortium name="The Broad Institute Genome Sequencing Center for Infectious Disease"/>
            <person name="Wu L."/>
            <person name="Ma J."/>
        </authorList>
    </citation>
    <scope>NUCLEOTIDE SEQUENCE [LARGE SCALE GENOMIC DNA]</scope>
    <source>
        <strain evidence="7">CCUG 60525</strain>
    </source>
</reference>
<dbReference type="InterPro" id="IPR005814">
    <property type="entry name" value="Aminotrans_3"/>
</dbReference>
<dbReference type="PANTHER" id="PTHR42684:SF1">
    <property type="entry name" value="BETA-ALANINE--PYRUVATE AMINOTRANSFERASE"/>
    <property type="match status" value="1"/>
</dbReference>
<keyword evidence="3" id="KW-0808">Transferase</keyword>
<dbReference type="Gene3D" id="3.90.1150.10">
    <property type="entry name" value="Aspartate Aminotransferase, domain 1"/>
    <property type="match status" value="1"/>
</dbReference>
<dbReference type="EMBL" id="JBHTJS010000029">
    <property type="protein sequence ID" value="MFD1007965.1"/>
    <property type="molecule type" value="Genomic_DNA"/>
</dbReference>
<dbReference type="SUPFAM" id="SSF53383">
    <property type="entry name" value="PLP-dependent transferases"/>
    <property type="match status" value="1"/>
</dbReference>